<dbReference type="SUPFAM" id="SSF46785">
    <property type="entry name" value="Winged helix' DNA-binding domain"/>
    <property type="match status" value="1"/>
</dbReference>
<evidence type="ECO:0000259" key="4">
    <source>
        <dbReference type="PROSITE" id="PS50995"/>
    </source>
</evidence>
<dbReference type="Proteomes" id="UP001595758">
    <property type="component" value="Unassembled WGS sequence"/>
</dbReference>
<protein>
    <submittedName>
        <fullName evidence="5">MarR family transcriptional regulator</fullName>
    </submittedName>
</protein>
<dbReference type="InterPro" id="IPR055166">
    <property type="entry name" value="Transc_reg_Sar_Rot_HTH"/>
</dbReference>
<gene>
    <name evidence="5" type="ORF">ACFORL_06360</name>
</gene>
<comment type="caution">
    <text evidence="5">The sequence shown here is derived from an EMBL/GenBank/DDBJ whole genome shotgun (WGS) entry which is preliminary data.</text>
</comment>
<dbReference type="InterPro" id="IPR036696">
    <property type="entry name" value="YdfO-like_sf"/>
</dbReference>
<dbReference type="InterPro" id="IPR036390">
    <property type="entry name" value="WH_DNA-bd_sf"/>
</dbReference>
<dbReference type="Pfam" id="PF22381">
    <property type="entry name" value="Staph_reg_Sar_Rot"/>
    <property type="match status" value="1"/>
</dbReference>
<keyword evidence="3" id="KW-0804">Transcription</keyword>
<evidence type="ECO:0000256" key="1">
    <source>
        <dbReference type="ARBA" id="ARBA00023015"/>
    </source>
</evidence>
<keyword evidence="2" id="KW-0238">DNA-binding</keyword>
<evidence type="ECO:0000313" key="6">
    <source>
        <dbReference type="Proteomes" id="UP001595758"/>
    </source>
</evidence>
<name>A0ABV8CEF9_9GAMM</name>
<reference evidence="6" key="1">
    <citation type="journal article" date="2019" name="Int. J. Syst. Evol. Microbiol.">
        <title>The Global Catalogue of Microorganisms (GCM) 10K type strain sequencing project: providing services to taxonomists for standard genome sequencing and annotation.</title>
        <authorList>
            <consortium name="The Broad Institute Genomics Platform"/>
            <consortium name="The Broad Institute Genome Sequencing Center for Infectious Disease"/>
            <person name="Wu L."/>
            <person name="Ma J."/>
        </authorList>
    </citation>
    <scope>NUCLEOTIDE SEQUENCE [LARGE SCALE GENOMIC DNA]</scope>
    <source>
        <strain evidence="6">CCUG 59858</strain>
    </source>
</reference>
<dbReference type="EMBL" id="JBHSAB010000011">
    <property type="protein sequence ID" value="MFC3908698.1"/>
    <property type="molecule type" value="Genomic_DNA"/>
</dbReference>
<dbReference type="InterPro" id="IPR000835">
    <property type="entry name" value="HTH_MarR-typ"/>
</dbReference>
<dbReference type="PRINTS" id="PR00598">
    <property type="entry name" value="HTHMARR"/>
</dbReference>
<organism evidence="5 6">
    <name type="scientific">Legionella dresdenensis</name>
    <dbReference type="NCBI Taxonomy" id="450200"/>
    <lineage>
        <taxon>Bacteria</taxon>
        <taxon>Pseudomonadati</taxon>
        <taxon>Pseudomonadota</taxon>
        <taxon>Gammaproteobacteria</taxon>
        <taxon>Legionellales</taxon>
        <taxon>Legionellaceae</taxon>
        <taxon>Legionella</taxon>
    </lineage>
</organism>
<dbReference type="Pfam" id="PF07166">
    <property type="entry name" value="DUF1398"/>
    <property type="match status" value="1"/>
</dbReference>
<evidence type="ECO:0000256" key="2">
    <source>
        <dbReference type="ARBA" id="ARBA00023125"/>
    </source>
</evidence>
<proteinExistence type="predicted"/>
<keyword evidence="6" id="KW-1185">Reference proteome</keyword>
<dbReference type="RefSeq" id="WP_382342220.1">
    <property type="nucleotide sequence ID" value="NZ_JBHSAB010000011.1"/>
</dbReference>
<dbReference type="PANTHER" id="PTHR33164">
    <property type="entry name" value="TRANSCRIPTIONAL REGULATOR, MARR FAMILY"/>
    <property type="match status" value="1"/>
</dbReference>
<dbReference type="SMART" id="SM00347">
    <property type="entry name" value="HTH_MARR"/>
    <property type="match status" value="1"/>
</dbReference>
<dbReference type="Gene3D" id="3.30.1810.10">
    <property type="entry name" value="YdfO-like"/>
    <property type="match status" value="1"/>
</dbReference>
<accession>A0ABV8CEF9</accession>
<sequence length="292" mass="33212">MISDLKEHIGYWHNRFGQSVGLSFEQKLHQHGVTVSQWCVLIILYHQQAKTMSEVAHHLGIDNGAITRLIDRLVIKELVIKNRHEQDARATCINLTEKGRKLIPLLTDEADRNDYDYFSILSVTELITYKTLLSILLAAQGITVEQDWPARLLKNPDGVTMKQEIINLIHRLSAPIDDSDAQLSFPEVIQQLHEAGITRYYVDLVTGNKIYYHNDGSTYTHAACIKKYAINEHYNESGVIAALRAIQGGKINYPEFLMQICKNGVVNYVVYIEGKRAHYISALGEVYQENFG</sequence>
<dbReference type="InterPro" id="IPR009833">
    <property type="entry name" value="DUF1398"/>
</dbReference>
<dbReference type="PROSITE" id="PS50995">
    <property type="entry name" value="HTH_MARR_2"/>
    <property type="match status" value="1"/>
</dbReference>
<feature type="domain" description="HTH marR-type" evidence="4">
    <location>
        <begin position="1"/>
        <end position="138"/>
    </location>
</feature>
<dbReference type="InterPro" id="IPR039422">
    <property type="entry name" value="MarR/SlyA-like"/>
</dbReference>
<keyword evidence="1" id="KW-0805">Transcription regulation</keyword>
<dbReference type="PANTHER" id="PTHR33164:SF43">
    <property type="entry name" value="HTH-TYPE TRANSCRIPTIONAL REPRESSOR YETL"/>
    <property type="match status" value="1"/>
</dbReference>
<dbReference type="Gene3D" id="1.10.10.10">
    <property type="entry name" value="Winged helix-like DNA-binding domain superfamily/Winged helix DNA-binding domain"/>
    <property type="match status" value="1"/>
</dbReference>
<dbReference type="InterPro" id="IPR036388">
    <property type="entry name" value="WH-like_DNA-bd_sf"/>
</dbReference>
<evidence type="ECO:0000256" key="3">
    <source>
        <dbReference type="ARBA" id="ARBA00023163"/>
    </source>
</evidence>
<evidence type="ECO:0000313" key="5">
    <source>
        <dbReference type="EMBL" id="MFC3908698.1"/>
    </source>
</evidence>
<dbReference type="SUPFAM" id="SSF160419">
    <property type="entry name" value="YdfO-like"/>
    <property type="match status" value="1"/>
</dbReference>